<keyword evidence="3" id="KW-1185">Reference proteome</keyword>
<feature type="transmembrane region" description="Helical" evidence="1">
    <location>
        <begin position="238"/>
        <end position="255"/>
    </location>
</feature>
<accession>A0A2I7N5M9</accession>
<dbReference type="Proteomes" id="UP000236655">
    <property type="component" value="Chromosome"/>
</dbReference>
<gene>
    <name evidence="2" type="ORF">CUN60_05535</name>
</gene>
<evidence type="ECO:0008006" key="4">
    <source>
        <dbReference type="Google" id="ProtNLM"/>
    </source>
</evidence>
<evidence type="ECO:0000256" key="1">
    <source>
        <dbReference type="SAM" id="Phobius"/>
    </source>
</evidence>
<keyword evidence="1" id="KW-0472">Membrane</keyword>
<feature type="transmembrane region" description="Helical" evidence="1">
    <location>
        <begin position="169"/>
        <end position="191"/>
    </location>
</feature>
<dbReference type="PANTHER" id="PTHR43483:SF3">
    <property type="entry name" value="MEMBRANE TRANSPORTER PROTEIN HI_0806-RELATED"/>
    <property type="match status" value="1"/>
</dbReference>
<feature type="transmembrane region" description="Helical" evidence="1">
    <location>
        <begin position="197"/>
        <end position="217"/>
    </location>
</feature>
<dbReference type="RefSeq" id="WP_102951076.1">
    <property type="nucleotide sequence ID" value="NZ_CP024847.1"/>
</dbReference>
<feature type="transmembrane region" description="Helical" evidence="1">
    <location>
        <begin position="131"/>
        <end position="149"/>
    </location>
</feature>
<reference evidence="3" key="1">
    <citation type="submission" date="2017-11" db="EMBL/GenBank/DDBJ databases">
        <authorList>
            <person name="Chan K.G."/>
            <person name="Lee L.S."/>
        </authorList>
    </citation>
    <scope>NUCLEOTIDE SEQUENCE [LARGE SCALE GENOMIC DNA]</scope>
    <source>
        <strain evidence="3">DSM 100970</strain>
    </source>
</reference>
<evidence type="ECO:0000313" key="3">
    <source>
        <dbReference type="Proteomes" id="UP000236655"/>
    </source>
</evidence>
<feature type="transmembrane region" description="Helical" evidence="1">
    <location>
        <begin position="103"/>
        <end position="125"/>
    </location>
</feature>
<protein>
    <recommendedName>
        <fullName evidence="4">Membrane transporter protein</fullName>
    </recommendedName>
</protein>
<dbReference type="EMBL" id="CP024847">
    <property type="protein sequence ID" value="AUR51777.1"/>
    <property type="molecule type" value="Genomic_DNA"/>
</dbReference>
<dbReference type="PANTHER" id="PTHR43483">
    <property type="entry name" value="MEMBRANE TRANSPORTER PROTEIN HI_0806-RELATED"/>
    <property type="match status" value="1"/>
</dbReference>
<feature type="transmembrane region" description="Helical" evidence="1">
    <location>
        <begin position="6"/>
        <end position="27"/>
    </location>
</feature>
<dbReference type="AlphaFoldDB" id="A0A2I7N5M9"/>
<feature type="transmembrane region" description="Helical" evidence="1">
    <location>
        <begin position="76"/>
        <end position="96"/>
    </location>
</feature>
<dbReference type="KEGG" id="nba:CUN60_05535"/>
<feature type="transmembrane region" description="Helical" evidence="1">
    <location>
        <begin position="39"/>
        <end position="64"/>
    </location>
</feature>
<keyword evidence="1" id="KW-0812">Transmembrane</keyword>
<dbReference type="OrthoDB" id="5145250at2"/>
<keyword evidence="1" id="KW-1133">Transmembrane helix</keyword>
<feature type="transmembrane region" description="Helical" evidence="1">
    <location>
        <begin position="261"/>
        <end position="279"/>
    </location>
</feature>
<evidence type="ECO:0000313" key="2">
    <source>
        <dbReference type="EMBL" id="AUR51777.1"/>
    </source>
</evidence>
<proteinExistence type="predicted"/>
<organism evidence="2 3">
    <name type="scientific">Aquella oligotrophica</name>
    <dbReference type="NCBI Taxonomy" id="2067065"/>
    <lineage>
        <taxon>Bacteria</taxon>
        <taxon>Pseudomonadati</taxon>
        <taxon>Pseudomonadota</taxon>
        <taxon>Betaproteobacteria</taxon>
        <taxon>Neisseriales</taxon>
        <taxon>Neisseriaceae</taxon>
        <taxon>Aquella</taxon>
    </lineage>
</organism>
<sequence>MNSFDILKAIAILLSIAIIIWFIKFYTKETLTKIEQIKIFIIGFVSNLLDTVGIGSFAVIVAMRRLLGVMPDDVKLIGSMNIQAMITALVQMLIFLHYIKLDIITLLVAVIMIALGGFLSGLLVVSVDKKIVHLVMLSAFAFTGVLLLLSQLHILEISGGDDAIRGVKLVIFAVFMLAAGCLPAFGVGYYSLVKTSIFLFGVNPIIAFPIMASASAYQMPVTSFTFIAKKKFYSKSTIIMIFSGVLGVFIAAPLISKVDPYTLKWILLGIVVYNVVTLAKASKQPE</sequence>
<name>A0A2I7N5M9_9NEIS</name>